<dbReference type="Proteomes" id="UP001081709">
    <property type="component" value="Unassembled WGS sequence"/>
</dbReference>
<dbReference type="Pfam" id="PF14390">
    <property type="entry name" value="DUF4420"/>
    <property type="match status" value="1"/>
</dbReference>
<dbReference type="RefSeq" id="WP_267186354.1">
    <property type="nucleotide sequence ID" value="NZ_JAPMKV010000002.1"/>
</dbReference>
<accession>A0ABT3WQP9</accession>
<organism evidence="1 2">
    <name type="scientific">Corynebacterium pygosceleis</name>
    <dbReference type="NCBI Taxonomy" id="2800406"/>
    <lineage>
        <taxon>Bacteria</taxon>
        <taxon>Bacillati</taxon>
        <taxon>Actinomycetota</taxon>
        <taxon>Actinomycetes</taxon>
        <taxon>Mycobacteriales</taxon>
        <taxon>Corynebacteriaceae</taxon>
        <taxon>Corynebacterium</taxon>
    </lineage>
</organism>
<gene>
    <name evidence="1" type="ORF">OS125_04495</name>
</gene>
<dbReference type="EMBL" id="JAPMKV010000002">
    <property type="protein sequence ID" value="MCX7444506.1"/>
    <property type="molecule type" value="Genomic_DNA"/>
</dbReference>
<evidence type="ECO:0000313" key="2">
    <source>
        <dbReference type="Proteomes" id="UP001081709"/>
    </source>
</evidence>
<keyword evidence="2" id="KW-1185">Reference proteome</keyword>
<comment type="caution">
    <text evidence="1">The sequence shown here is derived from an EMBL/GenBank/DDBJ whole genome shotgun (WGS) entry which is preliminary data.</text>
</comment>
<evidence type="ECO:0000313" key="1">
    <source>
        <dbReference type="EMBL" id="MCX7444506.1"/>
    </source>
</evidence>
<dbReference type="InterPro" id="IPR025534">
    <property type="entry name" value="DUF4420"/>
</dbReference>
<name>A0ABT3WQP9_9CORY</name>
<proteinExistence type="predicted"/>
<reference evidence="1" key="1">
    <citation type="submission" date="2022-11" db="EMBL/GenBank/DDBJ databases">
        <title>Corynebacterium sp. isolated from Penguins.</title>
        <authorList>
            <person name="Sedlar K."/>
            <person name="Svec P."/>
        </authorList>
    </citation>
    <scope>NUCLEOTIDE SEQUENCE</scope>
    <source>
        <strain evidence="1">P7003</strain>
    </source>
</reference>
<protein>
    <submittedName>
        <fullName evidence="1">PD-(D/E)XK motif protein</fullName>
    </submittedName>
</protein>
<sequence length="334" mass="36562">MTPAFRDFSRQVFTSVRTPAPGRGKENLSKALLAIKEGAVRLSYGHGGQLSILVPVSEKAYRVFRPDTRGQAIKVTPVRVEGTPYIRVRLELPRFEETYMQFTDALLRDLQDADGPSQTVILSAIQDWRNMLLLSAPTGEIPVQEEIGILCELEVLRNLIRKDGPTVLRRWTGPEKSRHDFELDGVSIECKATTAANGLPIGIHGAEQLTGIPGKRLDLAVRRYIPDPDGPISIPILRDSICAIPGIDTRRFLASLSGLGVPMADFDESGESLFRNYSPGEAVEFVVSEGFPRLLGIGTTGRIQQVSYVIDLSDPGSIAGHRTDNLYLNPTGAS</sequence>